<evidence type="ECO:0000256" key="1">
    <source>
        <dbReference type="SAM" id="Phobius"/>
    </source>
</evidence>
<comment type="caution">
    <text evidence="3">The sequence shown here is derived from an EMBL/GenBank/DDBJ whole genome shotgun (WGS) entry which is preliminary data.</text>
</comment>
<evidence type="ECO:0008006" key="5">
    <source>
        <dbReference type="Google" id="ProtNLM"/>
    </source>
</evidence>
<dbReference type="Gene3D" id="3.20.20.80">
    <property type="entry name" value="Glycosidases"/>
    <property type="match status" value="1"/>
</dbReference>
<reference evidence="3 4" key="1">
    <citation type="submission" date="2024-10" db="EMBL/GenBank/DDBJ databases">
        <title>Updated reference genomes for cyclostephanoid diatoms.</title>
        <authorList>
            <person name="Roberts W.R."/>
            <person name="Alverson A.J."/>
        </authorList>
    </citation>
    <scope>NUCLEOTIDE SEQUENCE [LARGE SCALE GENOMIC DNA]</scope>
    <source>
        <strain evidence="3 4">AJA276-08</strain>
    </source>
</reference>
<keyword evidence="1" id="KW-0812">Transmembrane</keyword>
<keyword evidence="2" id="KW-0732">Signal</keyword>
<evidence type="ECO:0000256" key="2">
    <source>
        <dbReference type="SAM" id="SignalP"/>
    </source>
</evidence>
<proteinExistence type="predicted"/>
<dbReference type="CDD" id="cd11576">
    <property type="entry name" value="GH99_GH71_like_2"/>
    <property type="match status" value="1"/>
</dbReference>
<feature type="signal peptide" evidence="2">
    <location>
        <begin position="1"/>
        <end position="23"/>
    </location>
</feature>
<dbReference type="AlphaFoldDB" id="A0ABD3N491"/>
<accession>A0ABD3N491</accession>
<name>A0ABD3N491_9STRA</name>
<keyword evidence="1" id="KW-0472">Membrane</keyword>
<evidence type="ECO:0000313" key="4">
    <source>
        <dbReference type="Proteomes" id="UP001530315"/>
    </source>
</evidence>
<keyword evidence="1" id="KW-1133">Transmembrane helix</keyword>
<dbReference type="EMBL" id="JALLAZ020001617">
    <property type="protein sequence ID" value="KAL3770930.1"/>
    <property type="molecule type" value="Genomic_DNA"/>
</dbReference>
<evidence type="ECO:0000313" key="3">
    <source>
        <dbReference type="EMBL" id="KAL3770930.1"/>
    </source>
</evidence>
<keyword evidence="4" id="KW-1185">Reference proteome</keyword>
<protein>
    <recommendedName>
        <fullName evidence="5">Xylosidase/arabinosidase</fullName>
    </recommendedName>
</protein>
<organism evidence="3 4">
    <name type="scientific">Stephanodiscus triporus</name>
    <dbReference type="NCBI Taxonomy" id="2934178"/>
    <lineage>
        <taxon>Eukaryota</taxon>
        <taxon>Sar</taxon>
        <taxon>Stramenopiles</taxon>
        <taxon>Ochrophyta</taxon>
        <taxon>Bacillariophyta</taxon>
        <taxon>Coscinodiscophyceae</taxon>
        <taxon>Thalassiosirophycidae</taxon>
        <taxon>Stephanodiscales</taxon>
        <taxon>Stephanodiscaceae</taxon>
        <taxon>Stephanodiscus</taxon>
    </lineage>
</organism>
<feature type="chain" id="PRO_5044840145" description="Xylosidase/arabinosidase" evidence="2">
    <location>
        <begin position="24"/>
        <end position="590"/>
    </location>
</feature>
<sequence>MRETIYSIVMFIFLIATVGGTSSYNMLTNQIICGYQGWFTYPGDGAPINKWKHWFHDRAATVTAPNADYITVDMYPTTDEYDEDDLHESGIMLNDGSSAKFFSNVRPKVVLKHFEWMATYGISGVFHMRFMESLHVDTNREWKTIVLRNVRNAAELTGRIFAVSYNIAGDDFGGNVLEDLKVDWMRLVDEEGITKSSSYIHQNGLPVLRIYGIGFKDHNVVHDTDEMARLISWFQSEAEEKYRVFLIGGVPSMWRNLTGDSMQEEAWKGIYDSLDGIHPWHVGRFKNITGFEHYYTKIIKEDAAYCETKGILYMPTMWPGFSWHNTKHQSVPINDIPRHGGDFMWKQAHSFVADPNITTIWMAQFDEVDEGTAIFKMTSKTSDLPAEGDWLALDADGRSLPSDWYLRLAGEAQKMFDGMRPLNSTIPINPQDPPPCCWVVADDADDTGDADDTDDAIDGTSRLSVLGLMLIAIGIMLNFMAFALVVRIRRKAAKMTEVQVLSSPSQLKRAHSVDVTEIGESFNSVNSFDDRARDSEDEDLNGGHNVKEGADAMQSAIGDYHSVTSPQNVNVSETSEMSNYAIVGVEVDIE</sequence>
<gene>
    <name evidence="3" type="ORF">ACHAW5_006805</name>
</gene>
<feature type="transmembrane region" description="Helical" evidence="1">
    <location>
        <begin position="463"/>
        <end position="486"/>
    </location>
</feature>
<dbReference type="Proteomes" id="UP001530315">
    <property type="component" value="Unassembled WGS sequence"/>
</dbReference>